<dbReference type="Gene3D" id="3.30.420.40">
    <property type="match status" value="2"/>
</dbReference>
<evidence type="ECO:0000313" key="2">
    <source>
        <dbReference type="EMBL" id="EON78549.1"/>
    </source>
</evidence>
<comment type="similarity">
    <text evidence="1">Belongs to the ROK (NagC/XylR) family.</text>
</comment>
<gene>
    <name evidence="2" type="ORF">ADIS_0899</name>
</gene>
<name>R7ZX22_9BACT</name>
<proteinExistence type="inferred from homology"/>
<dbReference type="SUPFAM" id="SSF53067">
    <property type="entry name" value="Actin-like ATPase domain"/>
    <property type="match status" value="1"/>
</dbReference>
<evidence type="ECO:0000313" key="3">
    <source>
        <dbReference type="Proteomes" id="UP000013909"/>
    </source>
</evidence>
<organism evidence="2 3">
    <name type="scientific">Lunatimonas lonarensis</name>
    <dbReference type="NCBI Taxonomy" id="1232681"/>
    <lineage>
        <taxon>Bacteria</taxon>
        <taxon>Pseudomonadati</taxon>
        <taxon>Bacteroidota</taxon>
        <taxon>Cytophagia</taxon>
        <taxon>Cytophagales</taxon>
        <taxon>Cyclobacteriaceae</taxon>
    </lineage>
</organism>
<dbReference type="EMBL" id="AQHR01000029">
    <property type="protein sequence ID" value="EON78549.1"/>
    <property type="molecule type" value="Genomic_DNA"/>
</dbReference>
<dbReference type="RefSeq" id="WP_010853047.1">
    <property type="nucleotide sequence ID" value="NZ_AQHR01000029.1"/>
</dbReference>
<dbReference type="AlphaFoldDB" id="R7ZX22"/>
<reference evidence="2 3" key="1">
    <citation type="submission" date="2013-02" db="EMBL/GenBank/DDBJ databases">
        <title>A novel strain isolated from Lonar lake, Maharashtra, India.</title>
        <authorList>
            <person name="Singh A."/>
        </authorList>
    </citation>
    <scope>NUCLEOTIDE SEQUENCE [LARGE SCALE GENOMIC DNA]</scope>
    <source>
        <strain evidence="2 3">AK24</strain>
    </source>
</reference>
<dbReference type="CDD" id="cd23763">
    <property type="entry name" value="ASKHA_ATPase_ROK"/>
    <property type="match status" value="1"/>
</dbReference>
<sequence>MVAKNQIVGLDIGGTKISSGLNDEGVIFERLENKTPFSESQEYILEAISDQIAHYLPYNFQAIGIGIPGLVDPDRGIVYNLANIPSFQKVKLKDFLEQRFNVPVVVNNDANCFTLGEYHFGPARVHRHVVGMTLGTGIGTGVIANNHLYTGFICGAGEWGGVSYLDKTFEDYCSSKFFKERYQDTAKRLAKKASENNKSAIHAFETYGTHLGTLITRILYTYAPEAIVIGGSIRKAFPLFEKTMMEAIGTFPYKAISDNLQIYVSERDDSAILGAISLVDEQEFQRSSGTPVPNSEIS</sequence>
<dbReference type="PANTHER" id="PTHR18964:SF149">
    <property type="entry name" value="BIFUNCTIONAL UDP-N-ACETYLGLUCOSAMINE 2-EPIMERASE_N-ACETYLMANNOSAMINE KINASE"/>
    <property type="match status" value="1"/>
</dbReference>
<protein>
    <submittedName>
        <fullName evidence="2">ROK family transcriptional repressor</fullName>
    </submittedName>
</protein>
<dbReference type="InterPro" id="IPR000600">
    <property type="entry name" value="ROK"/>
</dbReference>
<dbReference type="Pfam" id="PF00480">
    <property type="entry name" value="ROK"/>
    <property type="match status" value="1"/>
</dbReference>
<evidence type="ECO:0000256" key="1">
    <source>
        <dbReference type="ARBA" id="ARBA00006479"/>
    </source>
</evidence>
<dbReference type="OrthoDB" id="9810372at2"/>
<keyword evidence="3" id="KW-1185">Reference proteome</keyword>
<accession>R7ZX22</accession>
<dbReference type="Proteomes" id="UP000013909">
    <property type="component" value="Unassembled WGS sequence"/>
</dbReference>
<dbReference type="PANTHER" id="PTHR18964">
    <property type="entry name" value="ROK (REPRESSOR, ORF, KINASE) FAMILY"/>
    <property type="match status" value="1"/>
</dbReference>
<comment type="caution">
    <text evidence="2">The sequence shown here is derived from an EMBL/GenBank/DDBJ whole genome shotgun (WGS) entry which is preliminary data.</text>
</comment>
<dbReference type="STRING" id="1232681.ADIS_0899"/>
<dbReference type="InterPro" id="IPR043129">
    <property type="entry name" value="ATPase_NBD"/>
</dbReference>